<dbReference type="Pfam" id="PF08876">
    <property type="entry name" value="DUF1836"/>
    <property type="match status" value="1"/>
</dbReference>
<proteinExistence type="predicted"/>
<gene>
    <name evidence="2" type="ORF">SAMN05421734_101226</name>
</gene>
<organism evidence="2 3">
    <name type="scientific">Pelagirhabdus alkalitolerans</name>
    <dbReference type="NCBI Taxonomy" id="1612202"/>
    <lineage>
        <taxon>Bacteria</taxon>
        <taxon>Bacillati</taxon>
        <taxon>Bacillota</taxon>
        <taxon>Bacilli</taxon>
        <taxon>Bacillales</taxon>
        <taxon>Bacillaceae</taxon>
        <taxon>Pelagirhabdus</taxon>
    </lineage>
</organism>
<protein>
    <recommendedName>
        <fullName evidence="4">DUF1836 domain-containing protein</fullName>
    </recommendedName>
</protein>
<reference evidence="3" key="1">
    <citation type="submission" date="2016-09" db="EMBL/GenBank/DDBJ databases">
        <authorList>
            <person name="Varghese N."/>
            <person name="Submissions S."/>
        </authorList>
    </citation>
    <scope>NUCLEOTIDE SEQUENCE [LARGE SCALE GENOMIC DNA]</scope>
    <source>
        <strain evidence="3">S5</strain>
    </source>
</reference>
<dbReference type="AlphaFoldDB" id="A0A1G6GMZ8"/>
<dbReference type="PANTHER" id="PTHR40056:SF1">
    <property type="entry name" value="DUF1836 DOMAIN-CONTAINING PROTEIN"/>
    <property type="match status" value="1"/>
</dbReference>
<evidence type="ECO:0000313" key="3">
    <source>
        <dbReference type="Proteomes" id="UP000242949"/>
    </source>
</evidence>
<dbReference type="RefSeq" id="WP_090792021.1">
    <property type="nucleotide sequence ID" value="NZ_FMYI01000001.1"/>
</dbReference>
<keyword evidence="1" id="KW-0175">Coiled coil</keyword>
<dbReference type="EMBL" id="FMYI01000001">
    <property type="protein sequence ID" value="SDB82556.1"/>
    <property type="molecule type" value="Genomic_DNA"/>
</dbReference>
<dbReference type="InterPro" id="IPR014975">
    <property type="entry name" value="DUF1836"/>
</dbReference>
<keyword evidence="3" id="KW-1185">Reference proteome</keyword>
<evidence type="ECO:0008006" key="4">
    <source>
        <dbReference type="Google" id="ProtNLM"/>
    </source>
</evidence>
<name>A0A1G6GMZ8_9BACI</name>
<dbReference type="OrthoDB" id="3191472at2"/>
<sequence>MIDIERLLSHHKDRYIKIEDIPSLDLYMDQVTQLFDQTYHETKRDPEEKILTKTMINNYAKGDQFLPVKNKKYTKEHIMLIQFIYQLKGGLSLADVKQTLKPLVNVMKEDDVDVESLYQTYSDLMEMQSENFEQNIKKLHQEIDAETKEDDTDHLLLILSLIHYSNMYRKLAENLIDEKLTSADGQET</sequence>
<accession>A0A1G6GMZ8</accession>
<dbReference type="PANTHER" id="PTHR40056">
    <property type="entry name" value="HYPOTHETICAL CYTOSOLIC PROTEIN"/>
    <property type="match status" value="1"/>
</dbReference>
<dbReference type="Gene3D" id="1.10.1660.10">
    <property type="match status" value="1"/>
</dbReference>
<dbReference type="Proteomes" id="UP000242949">
    <property type="component" value="Unassembled WGS sequence"/>
</dbReference>
<evidence type="ECO:0000256" key="1">
    <source>
        <dbReference type="SAM" id="Coils"/>
    </source>
</evidence>
<feature type="coiled-coil region" evidence="1">
    <location>
        <begin position="122"/>
        <end position="149"/>
    </location>
</feature>
<dbReference type="STRING" id="1612202.SAMN05421734_101226"/>
<evidence type="ECO:0000313" key="2">
    <source>
        <dbReference type="EMBL" id="SDB82556.1"/>
    </source>
</evidence>